<name>A0A1N7FEN1_9EURY</name>
<evidence type="ECO:0000256" key="1">
    <source>
        <dbReference type="SAM" id="Phobius"/>
    </source>
</evidence>
<sequence length="39" mass="4793">MKKILAGYYFLLELLPSFLFWMKWLPWLVDYTNNGRLNP</sequence>
<reference evidence="3" key="1">
    <citation type="submission" date="2017-01" db="EMBL/GenBank/DDBJ databases">
        <authorList>
            <person name="Varghese N."/>
            <person name="Submissions S."/>
        </authorList>
    </citation>
    <scope>NUCLEOTIDE SEQUENCE [LARGE SCALE GENOMIC DNA]</scope>
    <source>
        <strain evidence="3">CGMCC 1.7737</strain>
    </source>
</reference>
<dbReference type="EMBL" id="FTNO01000008">
    <property type="protein sequence ID" value="SIR98819.1"/>
    <property type="molecule type" value="Genomic_DNA"/>
</dbReference>
<proteinExistence type="predicted"/>
<organism evidence="2 3">
    <name type="scientific">Haladaptatus litoreus</name>
    <dbReference type="NCBI Taxonomy" id="553468"/>
    <lineage>
        <taxon>Archaea</taxon>
        <taxon>Methanobacteriati</taxon>
        <taxon>Methanobacteriota</taxon>
        <taxon>Stenosarchaea group</taxon>
        <taxon>Halobacteria</taxon>
        <taxon>Halobacteriales</taxon>
        <taxon>Haladaptataceae</taxon>
        <taxon>Haladaptatus</taxon>
    </lineage>
</organism>
<keyword evidence="1" id="KW-0472">Membrane</keyword>
<protein>
    <submittedName>
        <fullName evidence="2">Uncharacterized protein</fullName>
    </submittedName>
</protein>
<accession>A0A1N7FEN1</accession>
<evidence type="ECO:0000313" key="2">
    <source>
        <dbReference type="EMBL" id="SIR98819.1"/>
    </source>
</evidence>
<feature type="transmembrane region" description="Helical" evidence="1">
    <location>
        <begin position="7"/>
        <end position="29"/>
    </location>
</feature>
<dbReference type="Proteomes" id="UP000186914">
    <property type="component" value="Unassembled WGS sequence"/>
</dbReference>
<gene>
    <name evidence="2" type="ORF">SAMN05421858_5015</name>
</gene>
<keyword evidence="1" id="KW-1133">Transmembrane helix</keyword>
<keyword evidence="1" id="KW-0812">Transmembrane</keyword>
<dbReference type="AlphaFoldDB" id="A0A1N7FEN1"/>
<evidence type="ECO:0000313" key="3">
    <source>
        <dbReference type="Proteomes" id="UP000186914"/>
    </source>
</evidence>
<keyword evidence="3" id="KW-1185">Reference proteome</keyword>